<name>A0A2Z2NVG8_9GAMM</name>
<dbReference type="KEGG" id="gai:IMCC3135_07815"/>
<dbReference type="InterPro" id="IPR011010">
    <property type="entry name" value="DNA_brk_join_enz"/>
</dbReference>
<dbReference type="Gene3D" id="1.10.443.10">
    <property type="entry name" value="Intergrase catalytic core"/>
    <property type="match status" value="1"/>
</dbReference>
<keyword evidence="3" id="KW-1185">Reference proteome</keyword>
<evidence type="ECO:0000313" key="3">
    <source>
        <dbReference type="Proteomes" id="UP000250079"/>
    </source>
</evidence>
<dbReference type="GO" id="GO:0015074">
    <property type="term" value="P:DNA integration"/>
    <property type="evidence" value="ECO:0007669"/>
    <property type="project" value="InterPro"/>
</dbReference>
<evidence type="ECO:0000313" key="2">
    <source>
        <dbReference type="EMBL" id="ASJ71667.1"/>
    </source>
</evidence>
<dbReference type="GO" id="GO:0003677">
    <property type="term" value="F:DNA binding"/>
    <property type="evidence" value="ECO:0007669"/>
    <property type="project" value="InterPro"/>
</dbReference>
<dbReference type="GO" id="GO:0006310">
    <property type="term" value="P:DNA recombination"/>
    <property type="evidence" value="ECO:0007669"/>
    <property type="project" value="UniProtKB-KW"/>
</dbReference>
<dbReference type="Proteomes" id="UP000250079">
    <property type="component" value="Chromosome"/>
</dbReference>
<dbReference type="SUPFAM" id="SSF56349">
    <property type="entry name" value="DNA breaking-rejoining enzymes"/>
    <property type="match status" value="1"/>
</dbReference>
<proteinExistence type="predicted"/>
<sequence>MTVLQATGDIRKVSLWLGHAGLATTQMYLRADPNEKLSIVEAMIPPTLRTGKFRATDELIQLLNGK</sequence>
<keyword evidence="1" id="KW-0233">DNA recombination</keyword>
<protein>
    <submittedName>
        <fullName evidence="2">Tyrosine recombinase XerC</fullName>
    </submittedName>
</protein>
<dbReference type="AlphaFoldDB" id="A0A2Z2NVG8"/>
<organism evidence="2 3">
    <name type="scientific">Granulosicoccus antarcticus IMCC3135</name>
    <dbReference type="NCBI Taxonomy" id="1192854"/>
    <lineage>
        <taxon>Bacteria</taxon>
        <taxon>Pseudomonadati</taxon>
        <taxon>Pseudomonadota</taxon>
        <taxon>Gammaproteobacteria</taxon>
        <taxon>Chromatiales</taxon>
        <taxon>Granulosicoccaceae</taxon>
        <taxon>Granulosicoccus</taxon>
    </lineage>
</organism>
<evidence type="ECO:0000256" key="1">
    <source>
        <dbReference type="ARBA" id="ARBA00023172"/>
    </source>
</evidence>
<gene>
    <name evidence="2" type="primary">xerC_6</name>
    <name evidence="2" type="ORF">IMCC3135_07815</name>
</gene>
<accession>A0A2Z2NVG8</accession>
<reference evidence="2 3" key="1">
    <citation type="submission" date="2016-12" db="EMBL/GenBank/DDBJ databases">
        <authorList>
            <person name="Song W.-J."/>
            <person name="Kurnit D.M."/>
        </authorList>
    </citation>
    <scope>NUCLEOTIDE SEQUENCE [LARGE SCALE GENOMIC DNA]</scope>
    <source>
        <strain evidence="2 3">IMCC3135</strain>
    </source>
</reference>
<dbReference type="EMBL" id="CP018632">
    <property type="protein sequence ID" value="ASJ71667.1"/>
    <property type="molecule type" value="Genomic_DNA"/>
</dbReference>
<dbReference type="InterPro" id="IPR013762">
    <property type="entry name" value="Integrase-like_cat_sf"/>
</dbReference>